<keyword evidence="3" id="KW-0812">Transmembrane</keyword>
<dbReference type="EMBL" id="JAAOAQ010000055">
    <property type="protein sequence ID" value="KAF5569735.1"/>
    <property type="molecule type" value="Genomic_DNA"/>
</dbReference>
<comment type="similarity">
    <text evidence="1">Belongs to the putative lipase ROG1 family.</text>
</comment>
<feature type="domain" description="DUF676" evidence="4">
    <location>
        <begin position="15"/>
        <end position="215"/>
    </location>
</feature>
<dbReference type="Pfam" id="PF05057">
    <property type="entry name" value="DUF676"/>
    <property type="match status" value="1"/>
</dbReference>
<keyword evidence="2" id="KW-0443">Lipid metabolism</keyword>
<dbReference type="OrthoDB" id="273452at2759"/>
<dbReference type="GO" id="GO:0016042">
    <property type="term" value="P:lipid catabolic process"/>
    <property type="evidence" value="ECO:0007669"/>
    <property type="project" value="UniProtKB-KW"/>
</dbReference>
<keyword evidence="6" id="KW-1185">Reference proteome</keyword>
<dbReference type="Proteomes" id="UP000582016">
    <property type="component" value="Unassembled WGS sequence"/>
</dbReference>
<dbReference type="PANTHER" id="PTHR12482:SF65">
    <property type="entry name" value="ESTERASE, PUTATIVE (AFU_ORTHOLOGUE AFUA_3G12320)-RELATED"/>
    <property type="match status" value="1"/>
</dbReference>
<evidence type="ECO:0000256" key="2">
    <source>
        <dbReference type="ARBA" id="ARBA00022963"/>
    </source>
</evidence>
<dbReference type="InterPro" id="IPR044294">
    <property type="entry name" value="Lipase-like"/>
</dbReference>
<evidence type="ECO:0000259" key="4">
    <source>
        <dbReference type="Pfam" id="PF05057"/>
    </source>
</evidence>
<evidence type="ECO:0000256" key="1">
    <source>
        <dbReference type="ARBA" id="ARBA00007920"/>
    </source>
</evidence>
<keyword evidence="3" id="KW-1133">Transmembrane helix</keyword>
<comment type="caution">
    <text evidence="5">The sequence shown here is derived from an EMBL/GenBank/DDBJ whole genome shotgun (WGS) entry which is preliminary data.</text>
</comment>
<evidence type="ECO:0000313" key="5">
    <source>
        <dbReference type="EMBL" id="KAF5569735.1"/>
    </source>
</evidence>
<proteinExistence type="inferred from homology"/>
<name>A0A8H5KCU8_9HYPO</name>
<feature type="transmembrane region" description="Helical" evidence="3">
    <location>
        <begin position="274"/>
        <end position="297"/>
    </location>
</feature>
<dbReference type="PANTHER" id="PTHR12482">
    <property type="entry name" value="LIPASE ROG1-RELATED-RELATED"/>
    <property type="match status" value="1"/>
</dbReference>
<keyword evidence="3" id="KW-0472">Membrane</keyword>
<dbReference type="Gene3D" id="3.40.50.1820">
    <property type="entry name" value="alpha/beta hydrolase"/>
    <property type="match status" value="1"/>
</dbReference>
<dbReference type="GO" id="GO:0004622">
    <property type="term" value="F:phosphatidylcholine lysophospholipase activity"/>
    <property type="evidence" value="ECO:0007669"/>
    <property type="project" value="TreeGrafter"/>
</dbReference>
<dbReference type="GO" id="GO:0047372">
    <property type="term" value="F:monoacylglycerol lipase activity"/>
    <property type="evidence" value="ECO:0007669"/>
    <property type="project" value="TreeGrafter"/>
</dbReference>
<keyword evidence="2" id="KW-0442">Lipid degradation</keyword>
<protein>
    <submittedName>
        <fullName evidence="5">Lipase serine esterase</fullName>
    </submittedName>
</protein>
<dbReference type="InterPro" id="IPR007751">
    <property type="entry name" value="DUF676_lipase-like"/>
</dbReference>
<dbReference type="GO" id="GO:0005811">
    <property type="term" value="C:lipid droplet"/>
    <property type="evidence" value="ECO:0007669"/>
    <property type="project" value="TreeGrafter"/>
</dbReference>
<gene>
    <name evidence="5" type="ORF">FPHYL_1724</name>
</gene>
<dbReference type="FunFam" id="3.40.50.1820:FF:000223">
    <property type="entry name" value="Lipase/serine esterase"/>
    <property type="match status" value="1"/>
</dbReference>
<dbReference type="AlphaFoldDB" id="A0A8H5KCU8"/>
<dbReference type="SUPFAM" id="SSF53474">
    <property type="entry name" value="alpha/beta-Hydrolases"/>
    <property type="match status" value="1"/>
</dbReference>
<evidence type="ECO:0000313" key="6">
    <source>
        <dbReference type="Proteomes" id="UP000582016"/>
    </source>
</evidence>
<reference evidence="5 6" key="1">
    <citation type="submission" date="2020-05" db="EMBL/GenBank/DDBJ databases">
        <title>Identification and distribution of gene clusters putatively required for synthesis of sphingolipid metabolism inhibitors in phylogenetically diverse species of the filamentous fungus Fusarium.</title>
        <authorList>
            <person name="Kim H.-S."/>
            <person name="Busman M."/>
            <person name="Brown D.W."/>
            <person name="Divon H."/>
            <person name="Uhlig S."/>
            <person name="Proctor R.H."/>
        </authorList>
    </citation>
    <scope>NUCLEOTIDE SEQUENCE [LARGE SCALE GENOMIC DNA]</scope>
    <source>
        <strain evidence="5 6">NRRL 13617</strain>
    </source>
</reference>
<dbReference type="InterPro" id="IPR029058">
    <property type="entry name" value="AB_hydrolase_fold"/>
</dbReference>
<organism evidence="5 6">
    <name type="scientific">Fusarium phyllophilum</name>
    <dbReference type="NCBI Taxonomy" id="47803"/>
    <lineage>
        <taxon>Eukaryota</taxon>
        <taxon>Fungi</taxon>
        <taxon>Dikarya</taxon>
        <taxon>Ascomycota</taxon>
        <taxon>Pezizomycotina</taxon>
        <taxon>Sordariomycetes</taxon>
        <taxon>Hypocreomycetidae</taxon>
        <taxon>Hypocreales</taxon>
        <taxon>Nectriaceae</taxon>
        <taxon>Fusarium</taxon>
        <taxon>Fusarium fujikuroi species complex</taxon>
    </lineage>
</organism>
<sequence length="545" mass="61096">MSKPVVLEDVTGGSAKATHLCVLVHGLWGNPSHMRNVAKALRDEYSEDELYILPAEKNCGNFTYDGIELGGERVCAEIEDKLRNIEEQGGKITKLSIAGYSLGGLVSRYAVGLLYAKRILDDLECMNFTTFASPHLGVRTPLKGWHNTVWNVLGARTLSMSGRQLFTIDKFRDTNRPLLAVLADPDSIFMSGLKKFKRRTLYTNIVNDRSVVHYTSAITKHDPYTDLEKVNLKYLKGYEGVILDPDHPIALRPKLQQDTLLTDYEAIKKWVKSIPFMVTVGVIIPIGVVVFLANSAVQTVRSANRIKAHESGEAGLKIEQYRMPLRIKEIREEVEQAYEVLNSSQNQQYLAASDSEDDLAYDAEDRKLLKKERRMSTPGQPTLALTPDQFEMIENLDEAGWRKFPVHIQKHRHSHAAIVVRMDKESFADGWVVLKHFAGSEFLIPSDIDSSYSYTRGISDDAVIQHHVLIATFSPRSTDPSLRPNRKLPIARAFASTFFLSSSSFSSSTAEKEAQTSRLLLLPKSRAACSALFCFACRGREGLQI</sequence>
<evidence type="ECO:0000256" key="3">
    <source>
        <dbReference type="SAM" id="Phobius"/>
    </source>
</evidence>
<accession>A0A8H5KCU8</accession>